<evidence type="ECO:0000313" key="2">
    <source>
        <dbReference type="Proteomes" id="UP000247480"/>
    </source>
</evidence>
<dbReference type="Proteomes" id="UP000247480">
    <property type="component" value="Unassembled WGS sequence"/>
</dbReference>
<dbReference type="AlphaFoldDB" id="A0A2V0Q7Z6"/>
<dbReference type="GO" id="GO:0008483">
    <property type="term" value="F:transaminase activity"/>
    <property type="evidence" value="ECO:0007669"/>
    <property type="project" value="UniProtKB-KW"/>
</dbReference>
<comment type="caution">
    <text evidence="1">The sequence shown here is derived from an EMBL/GenBank/DDBJ whole genome shotgun (WGS) entry which is preliminary data.</text>
</comment>
<keyword evidence="1" id="KW-0808">Transferase</keyword>
<name>A0A2V0Q7Z6_PSESF</name>
<proteinExistence type="predicted"/>
<protein>
    <submittedName>
        <fullName evidence="1">Phosphoserine aminotransferase</fullName>
    </submittedName>
</protein>
<keyword evidence="1" id="KW-0032">Aminotransferase</keyword>
<organism evidence="1 2">
    <name type="scientific">Pseudomonas syringae pv. actinidiae</name>
    <dbReference type="NCBI Taxonomy" id="103796"/>
    <lineage>
        <taxon>Bacteria</taxon>
        <taxon>Pseudomonadati</taxon>
        <taxon>Pseudomonadota</taxon>
        <taxon>Gammaproteobacteria</taxon>
        <taxon>Pseudomonadales</taxon>
        <taxon>Pseudomonadaceae</taxon>
        <taxon>Pseudomonas</taxon>
        <taxon>Pseudomonas syringae</taxon>
    </lineage>
</organism>
<dbReference type="EMBL" id="BGJZ01000100">
    <property type="protein sequence ID" value="GBH08794.1"/>
    <property type="molecule type" value="Genomic_DNA"/>
</dbReference>
<reference evidence="1 2" key="1">
    <citation type="submission" date="2018-04" db="EMBL/GenBank/DDBJ databases">
        <title>Draft genome sequence of Pseudomonas syringae pv. actinidiae biovar 1 strains isolated from kiwifruit in Kagawa prefecture.</title>
        <authorList>
            <person name="Tabuchi M."/>
            <person name="Saito M."/>
            <person name="Fujiwara S."/>
            <person name="Sasa N."/>
            <person name="Akimitsu K."/>
            <person name="Gomi K."/>
            <person name="Konishi-Sugita S."/>
            <person name="Hamano K."/>
            <person name="Kataoka I."/>
        </authorList>
    </citation>
    <scope>NUCLEOTIDE SEQUENCE [LARGE SCALE GENOMIC DNA]</scope>
    <source>
        <strain evidence="1 2">MAFF212206</strain>
    </source>
</reference>
<gene>
    <name evidence="1" type="ORF">KPSA1_02175</name>
</gene>
<sequence>MIFISISPQVCLLRILSRRGLRQIEVSRFSLTRLVKGQLQKSRLADVSDYGGGSAGNDFSNGSPSGVTILIVHETTVDRDHFN</sequence>
<accession>A0A2V0Q7Z6</accession>
<evidence type="ECO:0000313" key="1">
    <source>
        <dbReference type="EMBL" id="GBH08794.1"/>
    </source>
</evidence>